<dbReference type="InterPro" id="IPR000953">
    <property type="entry name" value="Chromo/chromo_shadow_dom"/>
</dbReference>
<evidence type="ECO:0000259" key="1">
    <source>
        <dbReference type="PROSITE" id="PS50013"/>
    </source>
</evidence>
<dbReference type="PROSITE" id="PS50013">
    <property type="entry name" value="CHROMO_2"/>
    <property type="match status" value="1"/>
</dbReference>
<comment type="caution">
    <text evidence="2">The sequence shown here is derived from an EMBL/GenBank/DDBJ whole genome shotgun (WGS) entry which is preliminary data.</text>
</comment>
<dbReference type="EMBL" id="AVOT02006074">
    <property type="protein sequence ID" value="MBW0480705.1"/>
    <property type="molecule type" value="Genomic_DNA"/>
</dbReference>
<dbReference type="SUPFAM" id="SSF54160">
    <property type="entry name" value="Chromo domain-like"/>
    <property type="match status" value="1"/>
</dbReference>
<accession>A0A9Q3CDQ3</accession>
<dbReference type="CDD" id="cd00024">
    <property type="entry name" value="CD_CSD"/>
    <property type="match status" value="1"/>
</dbReference>
<sequence>MEVSNHIFHVSLFEPVRKSTIPSQHQLPSLPVIVEEKEEWRVAQVLDSKIKRGVLLYLVELKGIRKDPERAAWQTASNLNSSPGLVKNFHPLYPDYPGPNSPRV</sequence>
<evidence type="ECO:0000313" key="3">
    <source>
        <dbReference type="Proteomes" id="UP000765509"/>
    </source>
</evidence>
<dbReference type="AlphaFoldDB" id="A0A9Q3CDQ3"/>
<feature type="domain" description="Chromo" evidence="1">
    <location>
        <begin position="40"/>
        <end position="101"/>
    </location>
</feature>
<gene>
    <name evidence="2" type="ORF">O181_020420</name>
</gene>
<reference evidence="2" key="1">
    <citation type="submission" date="2021-03" db="EMBL/GenBank/DDBJ databases">
        <title>Draft genome sequence of rust myrtle Austropuccinia psidii MF-1, a brazilian biotype.</title>
        <authorList>
            <person name="Quecine M.C."/>
            <person name="Pachon D.M.R."/>
            <person name="Bonatelli M.L."/>
            <person name="Correr F.H."/>
            <person name="Franceschini L.M."/>
            <person name="Leite T.F."/>
            <person name="Margarido G.R.A."/>
            <person name="Almeida C.A."/>
            <person name="Ferrarezi J.A."/>
            <person name="Labate C.A."/>
        </authorList>
    </citation>
    <scope>NUCLEOTIDE SEQUENCE</scope>
    <source>
        <strain evidence="2">MF-1</strain>
    </source>
</reference>
<dbReference type="Gene3D" id="2.40.50.40">
    <property type="match status" value="1"/>
</dbReference>
<name>A0A9Q3CDQ3_9BASI</name>
<dbReference type="GO" id="GO:0006338">
    <property type="term" value="P:chromatin remodeling"/>
    <property type="evidence" value="ECO:0007669"/>
    <property type="project" value="UniProtKB-ARBA"/>
</dbReference>
<protein>
    <recommendedName>
        <fullName evidence="1">Chromo domain-containing protein</fullName>
    </recommendedName>
</protein>
<keyword evidence="3" id="KW-1185">Reference proteome</keyword>
<dbReference type="InterPro" id="IPR016197">
    <property type="entry name" value="Chromo-like_dom_sf"/>
</dbReference>
<proteinExistence type="predicted"/>
<dbReference type="Proteomes" id="UP000765509">
    <property type="component" value="Unassembled WGS sequence"/>
</dbReference>
<evidence type="ECO:0000313" key="2">
    <source>
        <dbReference type="EMBL" id="MBW0480705.1"/>
    </source>
</evidence>
<organism evidence="2 3">
    <name type="scientific">Austropuccinia psidii MF-1</name>
    <dbReference type="NCBI Taxonomy" id="1389203"/>
    <lineage>
        <taxon>Eukaryota</taxon>
        <taxon>Fungi</taxon>
        <taxon>Dikarya</taxon>
        <taxon>Basidiomycota</taxon>
        <taxon>Pucciniomycotina</taxon>
        <taxon>Pucciniomycetes</taxon>
        <taxon>Pucciniales</taxon>
        <taxon>Sphaerophragmiaceae</taxon>
        <taxon>Austropuccinia</taxon>
    </lineage>
</organism>